<evidence type="ECO:0000313" key="17">
    <source>
        <dbReference type="Proteomes" id="UP000249099"/>
    </source>
</evidence>
<keyword evidence="11" id="KW-0067">ATP-binding</keyword>
<evidence type="ECO:0000256" key="11">
    <source>
        <dbReference type="ARBA" id="ARBA00022840"/>
    </source>
</evidence>
<comment type="similarity">
    <text evidence="4">Belongs to the ThiD family.</text>
</comment>
<dbReference type="GO" id="GO:0008902">
    <property type="term" value="F:hydroxymethylpyrimidine kinase activity"/>
    <property type="evidence" value="ECO:0007669"/>
    <property type="project" value="UniProtKB-EC"/>
</dbReference>
<dbReference type="InterPro" id="IPR029056">
    <property type="entry name" value="Ribokinase-like"/>
</dbReference>
<organism evidence="16 17">
    <name type="scientific">Dolosigranulum pigrum</name>
    <dbReference type="NCBI Taxonomy" id="29394"/>
    <lineage>
        <taxon>Bacteria</taxon>
        <taxon>Bacillati</taxon>
        <taxon>Bacillota</taxon>
        <taxon>Bacilli</taxon>
        <taxon>Lactobacillales</taxon>
        <taxon>Carnobacteriaceae</taxon>
        <taxon>Dolosigranulum</taxon>
    </lineage>
</organism>
<dbReference type="Proteomes" id="UP000249099">
    <property type="component" value="Unassembled WGS sequence"/>
</dbReference>
<evidence type="ECO:0000256" key="2">
    <source>
        <dbReference type="ARBA" id="ARBA00000565"/>
    </source>
</evidence>
<evidence type="ECO:0000256" key="12">
    <source>
        <dbReference type="ARBA" id="ARBA00022977"/>
    </source>
</evidence>
<keyword evidence="8" id="KW-0808">Transferase</keyword>
<keyword evidence="12" id="KW-0784">Thiamine biosynthesis</keyword>
<evidence type="ECO:0000313" key="16">
    <source>
        <dbReference type="EMBL" id="RAN61659.1"/>
    </source>
</evidence>
<comment type="catalytic activity">
    <reaction evidence="1">
        <text>4-amino-5-hydroxymethyl-2-methylpyrimidine + ATP = 4-amino-2-methyl-5-(phosphooxymethyl)pyrimidine + ADP + H(+)</text>
        <dbReference type="Rhea" id="RHEA:23096"/>
        <dbReference type="ChEBI" id="CHEBI:15378"/>
        <dbReference type="ChEBI" id="CHEBI:16892"/>
        <dbReference type="ChEBI" id="CHEBI:30616"/>
        <dbReference type="ChEBI" id="CHEBI:58354"/>
        <dbReference type="ChEBI" id="CHEBI:456216"/>
        <dbReference type="EC" id="2.7.1.49"/>
    </reaction>
</comment>
<dbReference type="EMBL" id="NAQV01000051">
    <property type="protein sequence ID" value="RAN61659.1"/>
    <property type="molecule type" value="Genomic_DNA"/>
</dbReference>
<dbReference type="GO" id="GO:0005829">
    <property type="term" value="C:cytosol"/>
    <property type="evidence" value="ECO:0007669"/>
    <property type="project" value="TreeGrafter"/>
</dbReference>
<evidence type="ECO:0000256" key="1">
    <source>
        <dbReference type="ARBA" id="ARBA00000151"/>
    </source>
</evidence>
<dbReference type="NCBIfam" id="TIGR00097">
    <property type="entry name" value="HMP-P_kinase"/>
    <property type="match status" value="1"/>
</dbReference>
<evidence type="ECO:0000256" key="6">
    <source>
        <dbReference type="ARBA" id="ARBA00012963"/>
    </source>
</evidence>
<evidence type="ECO:0000256" key="13">
    <source>
        <dbReference type="ARBA" id="ARBA00037917"/>
    </source>
</evidence>
<dbReference type="Pfam" id="PF08543">
    <property type="entry name" value="Phos_pyr_kin"/>
    <property type="match status" value="1"/>
</dbReference>
<comment type="pathway">
    <text evidence="13">Cofactor biosynthesis; thiamine diphosphate biosynthesis; 4-amino-2-methyl-5-diphosphomethylpyrimidine from 5-amino-1-(5-phospho-D-ribosyl)imidazole: step 2/3.</text>
</comment>
<dbReference type="FunFam" id="3.40.1190.20:FF:000003">
    <property type="entry name" value="Phosphomethylpyrimidine kinase ThiD"/>
    <property type="match status" value="1"/>
</dbReference>
<evidence type="ECO:0000256" key="15">
    <source>
        <dbReference type="ARBA" id="ARBA00043176"/>
    </source>
</evidence>
<dbReference type="GO" id="GO:0005524">
    <property type="term" value="F:ATP binding"/>
    <property type="evidence" value="ECO:0007669"/>
    <property type="project" value="UniProtKB-KW"/>
</dbReference>
<keyword evidence="9" id="KW-0547">Nucleotide-binding</keyword>
<evidence type="ECO:0000256" key="10">
    <source>
        <dbReference type="ARBA" id="ARBA00022777"/>
    </source>
</evidence>
<evidence type="ECO:0000256" key="7">
    <source>
        <dbReference type="ARBA" id="ARBA00019161"/>
    </source>
</evidence>
<comment type="caution">
    <text evidence="16">The sequence shown here is derived from an EMBL/GenBank/DDBJ whole genome shotgun (WGS) entry which is preliminary data.</text>
</comment>
<name>A0A328KLW3_9LACT</name>
<dbReference type="PANTHER" id="PTHR20858:SF17">
    <property type="entry name" value="HYDROXYMETHYLPYRIMIDINE_PHOSPHOMETHYLPYRIMIDINE KINASE THI20-RELATED"/>
    <property type="match status" value="1"/>
</dbReference>
<evidence type="ECO:0000256" key="3">
    <source>
        <dbReference type="ARBA" id="ARBA00004769"/>
    </source>
</evidence>
<dbReference type="EC" id="2.7.1.49" evidence="5"/>
<proteinExistence type="inferred from homology"/>
<dbReference type="InterPro" id="IPR004399">
    <property type="entry name" value="HMP/HMP-P_kinase_dom"/>
</dbReference>
<evidence type="ECO:0000256" key="14">
    <source>
        <dbReference type="ARBA" id="ARBA00042102"/>
    </source>
</evidence>
<dbReference type="EC" id="2.7.4.7" evidence="6"/>
<dbReference type="Gene3D" id="3.40.1190.20">
    <property type="match status" value="1"/>
</dbReference>
<evidence type="ECO:0000256" key="8">
    <source>
        <dbReference type="ARBA" id="ARBA00022679"/>
    </source>
</evidence>
<dbReference type="GO" id="GO:0008972">
    <property type="term" value="F:phosphomethylpyrimidine kinase activity"/>
    <property type="evidence" value="ECO:0007669"/>
    <property type="project" value="UniProtKB-EC"/>
</dbReference>
<dbReference type="CDD" id="cd01169">
    <property type="entry name" value="HMPP_kinase"/>
    <property type="match status" value="1"/>
</dbReference>
<comment type="catalytic activity">
    <reaction evidence="2">
        <text>4-amino-2-methyl-5-(phosphooxymethyl)pyrimidine + ATP = 4-amino-2-methyl-5-(diphosphooxymethyl)pyrimidine + ADP</text>
        <dbReference type="Rhea" id="RHEA:19893"/>
        <dbReference type="ChEBI" id="CHEBI:30616"/>
        <dbReference type="ChEBI" id="CHEBI:57841"/>
        <dbReference type="ChEBI" id="CHEBI:58354"/>
        <dbReference type="ChEBI" id="CHEBI:456216"/>
        <dbReference type="EC" id="2.7.4.7"/>
    </reaction>
</comment>
<evidence type="ECO:0000256" key="9">
    <source>
        <dbReference type="ARBA" id="ARBA00022741"/>
    </source>
</evidence>
<accession>A0A328KLW3</accession>
<evidence type="ECO:0000256" key="4">
    <source>
        <dbReference type="ARBA" id="ARBA00009879"/>
    </source>
</evidence>
<evidence type="ECO:0000256" key="5">
    <source>
        <dbReference type="ARBA" id="ARBA00012135"/>
    </source>
</evidence>
<sequence length="279" mass="29847">MVNETVQVVTIAGSDSGGGAGLQADLKTFQARDTFGMSIIVALTAQNTKGVQDVFPVSTNFVTEQFNSLADDMKIRAAKTGMLGDEEHIKNVAANIKRVDFGYFVVDPVMVAKGGYKLLDPSASKALIEHLIPLADVITPNIPEAEAILDRNIKTSTDMIEAAQALQDYGCKNVIIKGGHGKGNQSIDYVLLADGTHFWMSSPRVDTERTHGTGDTFSACITAELAKGADMTTAIKTAKAFIQGAIAQGIQVGNGHGPTNHWATLSEDVEYHDDMEFEL</sequence>
<protein>
    <recommendedName>
        <fullName evidence="7">Hydroxymethylpyrimidine/phosphomethylpyrimidine kinase</fullName>
        <ecNumber evidence="5">2.7.1.49</ecNumber>
        <ecNumber evidence="6">2.7.4.7</ecNumber>
    </recommendedName>
    <alternativeName>
        <fullName evidence="14">Hydroxymethylpyrimidine kinase</fullName>
    </alternativeName>
    <alternativeName>
        <fullName evidence="15">Hydroxymethylpyrimidine phosphate kinase</fullName>
    </alternativeName>
</protein>
<dbReference type="PANTHER" id="PTHR20858">
    <property type="entry name" value="PHOSPHOMETHYLPYRIMIDINE KINASE"/>
    <property type="match status" value="1"/>
</dbReference>
<comment type="pathway">
    <text evidence="3">Cofactor biosynthesis; thiamine diphosphate biosynthesis; 4-amino-2-methyl-5-diphosphomethylpyrimidine from 5-amino-1-(5-phospho-D-ribosyl)imidazole: step 3/3.</text>
</comment>
<dbReference type="RefSeq" id="WP_112788339.1">
    <property type="nucleotide sequence ID" value="NZ_CP040938.1"/>
</dbReference>
<reference evidence="16 17" key="1">
    <citation type="submission" date="2017-03" db="EMBL/GenBank/DDBJ databases">
        <title>wgs assembly of Dolosigranulum pigrum KPL CDC strains.</title>
        <authorList>
            <person name="Brugger S.D."/>
            <person name="Pettigrew M."/>
            <person name="Kong Y."/>
            <person name="Lemon K.P."/>
        </authorList>
    </citation>
    <scope>NUCLEOTIDE SEQUENCE [LARGE SCALE GENOMIC DNA]</scope>
    <source>
        <strain evidence="16 17">KPL1931_CDC4294-98</strain>
    </source>
</reference>
<gene>
    <name evidence="16" type="ORF">B8A44_09275</name>
</gene>
<dbReference type="InterPro" id="IPR013749">
    <property type="entry name" value="PM/HMP-P_kinase-1"/>
</dbReference>
<dbReference type="AlphaFoldDB" id="A0A328KLW3"/>
<dbReference type="GO" id="GO:0009228">
    <property type="term" value="P:thiamine biosynthetic process"/>
    <property type="evidence" value="ECO:0007669"/>
    <property type="project" value="UniProtKB-KW"/>
</dbReference>
<dbReference type="SUPFAM" id="SSF53613">
    <property type="entry name" value="Ribokinase-like"/>
    <property type="match status" value="1"/>
</dbReference>
<keyword evidence="10 16" id="KW-0418">Kinase</keyword>